<evidence type="ECO:0000256" key="1">
    <source>
        <dbReference type="SAM" id="Phobius"/>
    </source>
</evidence>
<keyword evidence="1" id="KW-0812">Transmembrane</keyword>
<reference evidence="3" key="1">
    <citation type="submission" date="2025-08" db="UniProtKB">
        <authorList>
            <consortium name="RefSeq"/>
        </authorList>
    </citation>
    <scope>IDENTIFICATION</scope>
    <source>
        <strain evidence="3">11010-0011.00</strain>
        <tissue evidence="3">Whole body</tissue>
    </source>
</reference>
<dbReference type="Proteomes" id="UP000504634">
    <property type="component" value="Unplaced"/>
</dbReference>
<keyword evidence="1" id="KW-0472">Membrane</keyword>
<keyword evidence="1" id="KW-1133">Transmembrane helix</keyword>
<name>A0A6J2TK28_DROLE</name>
<organism evidence="2 3">
    <name type="scientific">Drosophila lebanonensis</name>
    <name type="common">Fruit fly</name>
    <name type="synonym">Scaptodrosophila lebanonensis</name>
    <dbReference type="NCBI Taxonomy" id="7225"/>
    <lineage>
        <taxon>Eukaryota</taxon>
        <taxon>Metazoa</taxon>
        <taxon>Ecdysozoa</taxon>
        <taxon>Arthropoda</taxon>
        <taxon>Hexapoda</taxon>
        <taxon>Insecta</taxon>
        <taxon>Pterygota</taxon>
        <taxon>Neoptera</taxon>
        <taxon>Endopterygota</taxon>
        <taxon>Diptera</taxon>
        <taxon>Brachycera</taxon>
        <taxon>Muscomorpha</taxon>
        <taxon>Ephydroidea</taxon>
        <taxon>Drosophilidae</taxon>
        <taxon>Scaptodrosophila</taxon>
    </lineage>
</organism>
<feature type="transmembrane region" description="Helical" evidence="1">
    <location>
        <begin position="12"/>
        <end position="33"/>
    </location>
</feature>
<feature type="transmembrane region" description="Helical" evidence="1">
    <location>
        <begin position="45"/>
        <end position="63"/>
    </location>
</feature>
<evidence type="ECO:0000313" key="2">
    <source>
        <dbReference type="Proteomes" id="UP000504634"/>
    </source>
</evidence>
<dbReference type="GeneID" id="115624694"/>
<protein>
    <submittedName>
        <fullName evidence="3">Uncharacterized protein LOC115624694</fullName>
    </submittedName>
</protein>
<feature type="transmembrane region" description="Helical" evidence="1">
    <location>
        <begin position="75"/>
        <end position="95"/>
    </location>
</feature>
<dbReference type="AlphaFoldDB" id="A0A6J2TK28"/>
<keyword evidence="2" id="KW-1185">Reference proteome</keyword>
<dbReference type="RefSeq" id="XP_030375367.1">
    <property type="nucleotide sequence ID" value="XM_030519507.1"/>
</dbReference>
<proteinExistence type="predicted"/>
<evidence type="ECO:0000313" key="3">
    <source>
        <dbReference type="RefSeq" id="XP_030375367.1"/>
    </source>
</evidence>
<sequence length="136" mass="15272">MEIIYVKKCCFCINLKIACIIIAIFDCILTSLAHKFDAHADAVPHVATIIFLCHFISCILLLLGGILERPVLLLLYMRLTVLRVFWSLVFCFLAVCVGKIALVAIAIETLMITTGVYFWIVVNSYYGLLGGHQYII</sequence>
<gene>
    <name evidence="3" type="primary">LOC115624694</name>
</gene>
<feature type="transmembrane region" description="Helical" evidence="1">
    <location>
        <begin position="101"/>
        <end position="122"/>
    </location>
</feature>
<accession>A0A6J2TK28</accession>